<sequence length="101" mass="11900">MKSNRSLLCQCWEGRYKSVGWIILLKRQKTEEEYKPSSCHLSELRVLNCGCMLTELGEVFIRIRSKLPYFESRQIKSNRSLQRQCWDGNSKSVGWIILLKS</sequence>
<keyword evidence="2" id="KW-1185">Reference proteome</keyword>
<proteinExistence type="predicted"/>
<evidence type="ECO:0000313" key="2">
    <source>
        <dbReference type="Proteomes" id="UP001054945"/>
    </source>
</evidence>
<reference evidence="1 2" key="1">
    <citation type="submission" date="2021-06" db="EMBL/GenBank/DDBJ databases">
        <title>Caerostris extrusa draft genome.</title>
        <authorList>
            <person name="Kono N."/>
            <person name="Arakawa K."/>
        </authorList>
    </citation>
    <scope>NUCLEOTIDE SEQUENCE [LARGE SCALE GENOMIC DNA]</scope>
</reference>
<dbReference type="AlphaFoldDB" id="A0AAV4W498"/>
<comment type="caution">
    <text evidence="1">The sequence shown here is derived from an EMBL/GenBank/DDBJ whole genome shotgun (WGS) entry which is preliminary data.</text>
</comment>
<dbReference type="Proteomes" id="UP001054945">
    <property type="component" value="Unassembled WGS sequence"/>
</dbReference>
<organism evidence="1 2">
    <name type="scientific">Caerostris extrusa</name>
    <name type="common">Bark spider</name>
    <name type="synonym">Caerostris bankana</name>
    <dbReference type="NCBI Taxonomy" id="172846"/>
    <lineage>
        <taxon>Eukaryota</taxon>
        <taxon>Metazoa</taxon>
        <taxon>Ecdysozoa</taxon>
        <taxon>Arthropoda</taxon>
        <taxon>Chelicerata</taxon>
        <taxon>Arachnida</taxon>
        <taxon>Araneae</taxon>
        <taxon>Araneomorphae</taxon>
        <taxon>Entelegynae</taxon>
        <taxon>Araneoidea</taxon>
        <taxon>Araneidae</taxon>
        <taxon>Caerostris</taxon>
    </lineage>
</organism>
<protein>
    <submittedName>
        <fullName evidence="1">Uncharacterized protein</fullName>
    </submittedName>
</protein>
<accession>A0AAV4W498</accession>
<gene>
    <name evidence="1" type="ORF">CEXT_393481</name>
</gene>
<dbReference type="EMBL" id="BPLR01015635">
    <property type="protein sequence ID" value="GIY77492.1"/>
    <property type="molecule type" value="Genomic_DNA"/>
</dbReference>
<name>A0AAV4W498_CAEEX</name>
<evidence type="ECO:0000313" key="1">
    <source>
        <dbReference type="EMBL" id="GIY77492.1"/>
    </source>
</evidence>